<dbReference type="Proteomes" id="UP000318741">
    <property type="component" value="Chromosome"/>
</dbReference>
<accession>A0A517P9M0</accession>
<protein>
    <submittedName>
        <fullName evidence="2">Uncharacterized protein</fullName>
    </submittedName>
</protein>
<name>A0A517P9M0_9PLAN</name>
<evidence type="ECO:0000313" key="3">
    <source>
        <dbReference type="Proteomes" id="UP000318741"/>
    </source>
</evidence>
<gene>
    <name evidence="2" type="ORF">CA12_21660</name>
</gene>
<evidence type="ECO:0000256" key="1">
    <source>
        <dbReference type="SAM" id="Phobius"/>
    </source>
</evidence>
<keyword evidence="1" id="KW-0472">Membrane</keyword>
<feature type="transmembrane region" description="Helical" evidence="1">
    <location>
        <begin position="67"/>
        <end position="88"/>
    </location>
</feature>
<organism evidence="2 3">
    <name type="scientific">Alienimonas californiensis</name>
    <dbReference type="NCBI Taxonomy" id="2527989"/>
    <lineage>
        <taxon>Bacteria</taxon>
        <taxon>Pseudomonadati</taxon>
        <taxon>Planctomycetota</taxon>
        <taxon>Planctomycetia</taxon>
        <taxon>Planctomycetales</taxon>
        <taxon>Planctomycetaceae</taxon>
        <taxon>Alienimonas</taxon>
    </lineage>
</organism>
<dbReference type="EMBL" id="CP036265">
    <property type="protein sequence ID" value="QDT16068.1"/>
    <property type="molecule type" value="Genomic_DNA"/>
</dbReference>
<keyword evidence="3" id="KW-1185">Reference proteome</keyword>
<dbReference type="RefSeq" id="WP_145358944.1">
    <property type="nucleotide sequence ID" value="NZ_CP036265.1"/>
</dbReference>
<keyword evidence="1" id="KW-1133">Transmembrane helix</keyword>
<keyword evidence="1" id="KW-0812">Transmembrane</keyword>
<reference evidence="2 3" key="1">
    <citation type="submission" date="2019-02" db="EMBL/GenBank/DDBJ databases">
        <title>Deep-cultivation of Planctomycetes and their phenomic and genomic characterization uncovers novel biology.</title>
        <authorList>
            <person name="Wiegand S."/>
            <person name="Jogler M."/>
            <person name="Boedeker C."/>
            <person name="Pinto D."/>
            <person name="Vollmers J."/>
            <person name="Rivas-Marin E."/>
            <person name="Kohn T."/>
            <person name="Peeters S.H."/>
            <person name="Heuer A."/>
            <person name="Rast P."/>
            <person name="Oberbeckmann S."/>
            <person name="Bunk B."/>
            <person name="Jeske O."/>
            <person name="Meyerdierks A."/>
            <person name="Storesund J.E."/>
            <person name="Kallscheuer N."/>
            <person name="Luecker S."/>
            <person name="Lage O.M."/>
            <person name="Pohl T."/>
            <person name="Merkel B.J."/>
            <person name="Hornburger P."/>
            <person name="Mueller R.-W."/>
            <person name="Bruemmer F."/>
            <person name="Labrenz M."/>
            <person name="Spormann A.M."/>
            <person name="Op den Camp H."/>
            <person name="Overmann J."/>
            <person name="Amann R."/>
            <person name="Jetten M.S.M."/>
            <person name="Mascher T."/>
            <person name="Medema M.H."/>
            <person name="Devos D.P."/>
            <person name="Kaster A.-K."/>
            <person name="Ovreas L."/>
            <person name="Rohde M."/>
            <person name="Galperin M.Y."/>
            <person name="Jogler C."/>
        </authorList>
    </citation>
    <scope>NUCLEOTIDE SEQUENCE [LARGE SCALE GENOMIC DNA]</scope>
    <source>
        <strain evidence="2 3">CA12</strain>
    </source>
</reference>
<sequence>MPAAFRCPHCRKAYLIEKAQENRVFKCRKCCGMIEFEGRPETDLDIPKVETPKKWTDRFKLKEMPGWAAGLLTAGIVGVLALLATLGMGPLGDPHDRLYSALSDEYAALTALVDDLDSPEAAAAAEPEMQAHVQEVLRLMDDPRPFGRGRKAVGAAFLREYDGAIKARLESLREAKGRAFDRQGVGSVVSRVLRPIPQSELDFRRAFEA</sequence>
<evidence type="ECO:0000313" key="2">
    <source>
        <dbReference type="EMBL" id="QDT16068.1"/>
    </source>
</evidence>
<proteinExistence type="predicted"/>
<dbReference type="AlphaFoldDB" id="A0A517P9M0"/>
<dbReference type="KEGG" id="acaf:CA12_21660"/>